<dbReference type="EMBL" id="GL883109">
    <property type="protein sequence ID" value="EGG06310.1"/>
    <property type="molecule type" value="Genomic_DNA"/>
</dbReference>
<feature type="region of interest" description="Disordered" evidence="1">
    <location>
        <begin position="1"/>
        <end position="142"/>
    </location>
</feature>
<feature type="compositionally biased region" description="Acidic residues" evidence="1">
    <location>
        <begin position="22"/>
        <end position="31"/>
    </location>
</feature>
<dbReference type="InParanoid" id="F4RMX1"/>
<feature type="compositionally biased region" description="Basic and acidic residues" evidence="1">
    <location>
        <begin position="122"/>
        <end position="142"/>
    </location>
</feature>
<gene>
    <name evidence="2" type="ORF">MELLADRAFT_106866</name>
</gene>
<dbReference type="HOGENOM" id="CLU_1816223_0_0_1"/>
<evidence type="ECO:0000313" key="3">
    <source>
        <dbReference type="Proteomes" id="UP000001072"/>
    </source>
</evidence>
<dbReference type="GeneID" id="18923014"/>
<dbReference type="Proteomes" id="UP000001072">
    <property type="component" value="Unassembled WGS sequence"/>
</dbReference>
<evidence type="ECO:0000256" key="1">
    <source>
        <dbReference type="SAM" id="MobiDB-lite"/>
    </source>
</evidence>
<dbReference type="RefSeq" id="XP_007410548.1">
    <property type="nucleotide sequence ID" value="XM_007410486.1"/>
</dbReference>
<protein>
    <submittedName>
        <fullName evidence="2">Uncharacterized protein</fullName>
    </submittedName>
</protein>
<dbReference type="AlphaFoldDB" id="F4RMX1"/>
<reference evidence="3" key="1">
    <citation type="journal article" date="2011" name="Proc. Natl. Acad. Sci. U.S.A.">
        <title>Obligate biotrophy features unraveled by the genomic analysis of rust fungi.</title>
        <authorList>
            <person name="Duplessis S."/>
            <person name="Cuomo C.A."/>
            <person name="Lin Y.-C."/>
            <person name="Aerts A."/>
            <person name="Tisserant E."/>
            <person name="Veneault-Fourrey C."/>
            <person name="Joly D.L."/>
            <person name="Hacquard S."/>
            <person name="Amselem J."/>
            <person name="Cantarel B.L."/>
            <person name="Chiu R."/>
            <person name="Coutinho P.M."/>
            <person name="Feau N."/>
            <person name="Field M."/>
            <person name="Frey P."/>
            <person name="Gelhaye E."/>
            <person name="Goldberg J."/>
            <person name="Grabherr M.G."/>
            <person name="Kodira C.D."/>
            <person name="Kohler A."/>
            <person name="Kuees U."/>
            <person name="Lindquist E.A."/>
            <person name="Lucas S.M."/>
            <person name="Mago R."/>
            <person name="Mauceli E."/>
            <person name="Morin E."/>
            <person name="Murat C."/>
            <person name="Pangilinan J.L."/>
            <person name="Park R."/>
            <person name="Pearson M."/>
            <person name="Quesneville H."/>
            <person name="Rouhier N."/>
            <person name="Sakthikumar S."/>
            <person name="Salamov A.A."/>
            <person name="Schmutz J."/>
            <person name="Selles B."/>
            <person name="Shapiro H."/>
            <person name="Tanguay P."/>
            <person name="Tuskan G.A."/>
            <person name="Henrissat B."/>
            <person name="Van de Peer Y."/>
            <person name="Rouze P."/>
            <person name="Ellis J.G."/>
            <person name="Dodds P.N."/>
            <person name="Schein J.E."/>
            <person name="Zhong S."/>
            <person name="Hamelin R.C."/>
            <person name="Grigoriev I.V."/>
            <person name="Szabo L.J."/>
            <person name="Martin F."/>
        </authorList>
    </citation>
    <scope>NUCLEOTIDE SEQUENCE [LARGE SCALE GENOMIC DNA]</scope>
    <source>
        <strain evidence="3">98AG31 / pathotype 3-4-7</strain>
    </source>
</reference>
<accession>F4RMX1</accession>
<dbReference type="VEuPathDB" id="FungiDB:MELLADRAFT_106866"/>
<sequence>MGPTQGEVPPPEPPTGSLVLTLEDDEVDEMAGGEGTRMEERDGLVGSEEEEKNYTASDDAKKKKKSKSAKKKGKAKNKAKKDVEDDSDDSPIQEEFPKSNRSLYAGLIETGHTAGAPTFELALDRSDNRSPTSRDLRKDVDR</sequence>
<organism evidence="3">
    <name type="scientific">Melampsora larici-populina (strain 98AG31 / pathotype 3-4-7)</name>
    <name type="common">Poplar leaf rust fungus</name>
    <dbReference type="NCBI Taxonomy" id="747676"/>
    <lineage>
        <taxon>Eukaryota</taxon>
        <taxon>Fungi</taxon>
        <taxon>Dikarya</taxon>
        <taxon>Basidiomycota</taxon>
        <taxon>Pucciniomycotina</taxon>
        <taxon>Pucciniomycetes</taxon>
        <taxon>Pucciniales</taxon>
        <taxon>Melampsoraceae</taxon>
        <taxon>Melampsora</taxon>
    </lineage>
</organism>
<proteinExistence type="predicted"/>
<feature type="compositionally biased region" description="Basic residues" evidence="1">
    <location>
        <begin position="62"/>
        <end position="79"/>
    </location>
</feature>
<keyword evidence="3" id="KW-1185">Reference proteome</keyword>
<name>F4RMX1_MELLP</name>
<dbReference type="KEGG" id="mlr:MELLADRAFT_106866"/>
<evidence type="ECO:0000313" key="2">
    <source>
        <dbReference type="EMBL" id="EGG06310.1"/>
    </source>
</evidence>